<dbReference type="InterPro" id="IPR036852">
    <property type="entry name" value="Peptidase_S8/S53_dom_sf"/>
</dbReference>
<proteinExistence type="inferred from homology"/>
<evidence type="ECO:0000256" key="5">
    <source>
        <dbReference type="PROSITE-ProRule" id="PRU01240"/>
    </source>
</evidence>
<dbReference type="PROSITE" id="PS51892">
    <property type="entry name" value="SUBTILASE"/>
    <property type="match status" value="1"/>
</dbReference>
<evidence type="ECO:0000256" key="4">
    <source>
        <dbReference type="ARBA" id="ARBA00022825"/>
    </source>
</evidence>
<evidence type="ECO:0000313" key="7">
    <source>
        <dbReference type="EMBL" id="KAF2105862.1"/>
    </source>
</evidence>
<dbReference type="Gene3D" id="3.40.50.200">
    <property type="entry name" value="Peptidase S8/S53 domain"/>
    <property type="match status" value="1"/>
</dbReference>
<evidence type="ECO:0000259" key="6">
    <source>
        <dbReference type="Pfam" id="PF00082"/>
    </source>
</evidence>
<feature type="active site" description="Charge relay system" evidence="5">
    <location>
        <position position="332"/>
    </location>
</feature>
<keyword evidence="4 5" id="KW-0720">Serine protease</keyword>
<feature type="active site" description="Charge relay system" evidence="5">
    <location>
        <position position="105"/>
    </location>
</feature>
<evidence type="ECO:0000256" key="2">
    <source>
        <dbReference type="ARBA" id="ARBA00022670"/>
    </source>
</evidence>
<comment type="similarity">
    <text evidence="1 5">Belongs to the peptidase S8 family.</text>
</comment>
<dbReference type="EMBL" id="ML977370">
    <property type="protein sequence ID" value="KAF2105862.1"/>
    <property type="molecule type" value="Genomic_DNA"/>
</dbReference>
<dbReference type="OrthoDB" id="1896086at2759"/>
<sequence>MWGMVFLDGNQVDDLKDKFQGGIKDVEEDQDWGEDTAIKFEDSGLLKRAGLTWEKQDWTGIKDAPFHDLIQVSQYKTDPETPLSKFRDYVHEKRSGEDTYIYVVDQGVEIDVEEDDGSKVFDGLIDKSMILQTDASEKAGHKRETDQGSRGHGTMVAAKASSAKYGVAKKANIIPVKAMNGQFNSEAAWQLIFDDLKAHPDRAKKSVIVSCVRQGAGLGSEMARSQPRGQRLLEAFRKIHDLGVPIVFAAGNARVPDPRNPGKALSRDGVDMIPYTLEGQDCPLIVVGAASRDGTLWPEGQRGPHVTIFAPGEKIATHDKNKGSTVTADGTSGAAPIVAGLIATYMNYDPPPWGQVEMGRERVEKIKEFLKKDETSWERNTGERIIWNGADKAAHDSVGGLVCKRRVSKRTLDPRAQAIKDFLQPVEVLMMRDMKYASSLASS</sequence>
<dbReference type="PRINTS" id="PR00723">
    <property type="entry name" value="SUBTILISIN"/>
</dbReference>
<dbReference type="SUPFAM" id="SSF52743">
    <property type="entry name" value="Subtilisin-like"/>
    <property type="match status" value="1"/>
</dbReference>
<name>A0A6A5YEZ1_9PLEO</name>
<dbReference type="PANTHER" id="PTHR43806:SF11">
    <property type="entry name" value="CEREVISIN-RELATED"/>
    <property type="match status" value="1"/>
</dbReference>
<dbReference type="AlphaFoldDB" id="A0A6A5YEZ1"/>
<keyword evidence="2 5" id="KW-0645">Protease</keyword>
<dbReference type="GO" id="GO:0004252">
    <property type="term" value="F:serine-type endopeptidase activity"/>
    <property type="evidence" value="ECO:0007669"/>
    <property type="project" value="UniProtKB-UniRule"/>
</dbReference>
<feature type="domain" description="Peptidase S8/S53" evidence="6">
    <location>
        <begin position="97"/>
        <end position="353"/>
    </location>
</feature>
<dbReference type="InterPro" id="IPR000209">
    <property type="entry name" value="Peptidase_S8/S53_dom"/>
</dbReference>
<dbReference type="InterPro" id="IPR050131">
    <property type="entry name" value="Peptidase_S8_subtilisin-like"/>
</dbReference>
<protein>
    <submittedName>
        <fullName evidence="7">Peptidase S8/S53 domain-containing protein</fullName>
    </submittedName>
</protein>
<reference evidence="7" key="1">
    <citation type="journal article" date="2020" name="Stud. Mycol.">
        <title>101 Dothideomycetes genomes: a test case for predicting lifestyles and emergence of pathogens.</title>
        <authorList>
            <person name="Haridas S."/>
            <person name="Albert R."/>
            <person name="Binder M."/>
            <person name="Bloem J."/>
            <person name="Labutti K."/>
            <person name="Salamov A."/>
            <person name="Andreopoulos B."/>
            <person name="Baker S."/>
            <person name="Barry K."/>
            <person name="Bills G."/>
            <person name="Bluhm B."/>
            <person name="Cannon C."/>
            <person name="Castanera R."/>
            <person name="Culley D."/>
            <person name="Daum C."/>
            <person name="Ezra D."/>
            <person name="Gonzalez J."/>
            <person name="Henrissat B."/>
            <person name="Kuo A."/>
            <person name="Liang C."/>
            <person name="Lipzen A."/>
            <person name="Lutzoni F."/>
            <person name="Magnuson J."/>
            <person name="Mondo S."/>
            <person name="Nolan M."/>
            <person name="Ohm R."/>
            <person name="Pangilinan J."/>
            <person name="Park H.-J."/>
            <person name="Ramirez L."/>
            <person name="Alfaro M."/>
            <person name="Sun H."/>
            <person name="Tritt A."/>
            <person name="Yoshinaga Y."/>
            <person name="Zwiers L.-H."/>
            <person name="Turgeon B."/>
            <person name="Goodwin S."/>
            <person name="Spatafora J."/>
            <person name="Crous P."/>
            <person name="Grigoriev I."/>
        </authorList>
    </citation>
    <scope>NUCLEOTIDE SEQUENCE</scope>
    <source>
        <strain evidence="7">CBS 627.86</strain>
    </source>
</reference>
<evidence type="ECO:0000256" key="3">
    <source>
        <dbReference type="ARBA" id="ARBA00022801"/>
    </source>
</evidence>
<keyword evidence="8" id="KW-1185">Reference proteome</keyword>
<dbReference type="Pfam" id="PF00082">
    <property type="entry name" value="Peptidase_S8"/>
    <property type="match status" value="1"/>
</dbReference>
<feature type="active site" description="Charge relay system" evidence="5">
    <location>
        <position position="152"/>
    </location>
</feature>
<organism evidence="7 8">
    <name type="scientific">Lophiotrema nucula</name>
    <dbReference type="NCBI Taxonomy" id="690887"/>
    <lineage>
        <taxon>Eukaryota</taxon>
        <taxon>Fungi</taxon>
        <taxon>Dikarya</taxon>
        <taxon>Ascomycota</taxon>
        <taxon>Pezizomycotina</taxon>
        <taxon>Dothideomycetes</taxon>
        <taxon>Pleosporomycetidae</taxon>
        <taxon>Pleosporales</taxon>
        <taxon>Lophiotremataceae</taxon>
        <taxon>Lophiotrema</taxon>
    </lineage>
</organism>
<dbReference type="GO" id="GO:0006508">
    <property type="term" value="P:proteolysis"/>
    <property type="evidence" value="ECO:0007669"/>
    <property type="project" value="UniProtKB-KW"/>
</dbReference>
<dbReference type="PANTHER" id="PTHR43806">
    <property type="entry name" value="PEPTIDASE S8"/>
    <property type="match status" value="1"/>
</dbReference>
<dbReference type="InterPro" id="IPR015500">
    <property type="entry name" value="Peptidase_S8_subtilisin-rel"/>
</dbReference>
<gene>
    <name evidence="7" type="ORF">BDV96DRAFT_638569</name>
</gene>
<evidence type="ECO:0000256" key="1">
    <source>
        <dbReference type="ARBA" id="ARBA00011073"/>
    </source>
</evidence>
<dbReference type="InterPro" id="IPR023828">
    <property type="entry name" value="Peptidase_S8_Ser-AS"/>
</dbReference>
<keyword evidence="3 5" id="KW-0378">Hydrolase</keyword>
<accession>A0A6A5YEZ1</accession>
<evidence type="ECO:0000313" key="8">
    <source>
        <dbReference type="Proteomes" id="UP000799770"/>
    </source>
</evidence>
<dbReference type="Proteomes" id="UP000799770">
    <property type="component" value="Unassembled WGS sequence"/>
</dbReference>
<dbReference type="PROSITE" id="PS00138">
    <property type="entry name" value="SUBTILASE_SER"/>
    <property type="match status" value="1"/>
</dbReference>